<dbReference type="SUPFAM" id="SSF50814">
    <property type="entry name" value="Lipocalins"/>
    <property type="match status" value="1"/>
</dbReference>
<accession>A0A9Q4GLC8</accession>
<name>A0A9Q4GLC8_9CORY</name>
<gene>
    <name evidence="2" type="ORF">JIM95_04185</name>
    <name evidence="3" type="ORF">OS123_11255</name>
</gene>
<dbReference type="InterPro" id="IPR000566">
    <property type="entry name" value="Lipocln_cytosolic_FA-bd_dom"/>
</dbReference>
<dbReference type="RefSeq" id="WP_200257313.1">
    <property type="nucleotide sequence ID" value="NZ_JAENIP020000005.1"/>
</dbReference>
<reference evidence="2" key="1">
    <citation type="submission" date="2021-01" db="EMBL/GenBank/DDBJ databases">
        <title>Characterization of Corynebacterium spp. from penguins.</title>
        <authorList>
            <person name="Svec P."/>
        </authorList>
    </citation>
    <scope>NUCLEOTIDE SEQUENCE</scope>
    <source>
        <strain evidence="2">CCM 8835</strain>
    </source>
</reference>
<feature type="domain" description="Lipocalin/cytosolic fatty-acid binding" evidence="1">
    <location>
        <begin position="2"/>
        <end position="56"/>
    </location>
</feature>
<reference evidence="3" key="2">
    <citation type="submission" date="2022-11" db="EMBL/GenBank/DDBJ databases">
        <title>Corynebacterium sp. isolated from Penguins.</title>
        <authorList>
            <person name="Sedlar K."/>
            <person name="Svec P."/>
        </authorList>
    </citation>
    <scope>NUCLEOTIDE SEQUENCE</scope>
    <source>
        <strain evidence="3">P5875</strain>
    </source>
</reference>
<evidence type="ECO:0000313" key="3">
    <source>
        <dbReference type="EMBL" id="MCX7539110.1"/>
    </source>
</evidence>
<comment type="caution">
    <text evidence="3">The sequence shown here is derived from an EMBL/GenBank/DDBJ whole genome shotgun (WGS) entry which is preliminary data.</text>
</comment>
<keyword evidence="4" id="KW-1185">Reference proteome</keyword>
<dbReference type="EMBL" id="JAENIP010000009">
    <property type="protein sequence ID" value="MBK1843782.1"/>
    <property type="molecule type" value="Genomic_DNA"/>
</dbReference>
<evidence type="ECO:0000259" key="1">
    <source>
        <dbReference type="Pfam" id="PF08212"/>
    </source>
</evidence>
<evidence type="ECO:0000313" key="5">
    <source>
        <dbReference type="Proteomes" id="UP001070238"/>
    </source>
</evidence>
<organism evidence="3 5">
    <name type="scientific">Corynebacterium antarcticum</name>
    <dbReference type="NCBI Taxonomy" id="2800405"/>
    <lineage>
        <taxon>Bacteria</taxon>
        <taxon>Bacillati</taxon>
        <taxon>Actinomycetota</taxon>
        <taxon>Actinomycetes</taxon>
        <taxon>Mycobacteriales</taxon>
        <taxon>Corynebacteriaceae</taxon>
        <taxon>Corynebacterium</taxon>
    </lineage>
</organism>
<dbReference type="Proteomes" id="UP001070238">
    <property type="component" value="Unassembled WGS sequence"/>
</dbReference>
<dbReference type="AlphaFoldDB" id="A0A9Q4GLC8"/>
<dbReference type="InterPro" id="IPR012674">
    <property type="entry name" value="Calycin"/>
</dbReference>
<dbReference type="Pfam" id="PF08212">
    <property type="entry name" value="Lipocalin_2"/>
    <property type="match status" value="1"/>
</dbReference>
<evidence type="ECO:0000313" key="4">
    <source>
        <dbReference type="Proteomes" id="UP000650005"/>
    </source>
</evidence>
<dbReference type="Proteomes" id="UP000650005">
    <property type="component" value="Unassembled WGS sequence"/>
</dbReference>
<proteinExistence type="predicted"/>
<protein>
    <submittedName>
        <fullName evidence="3">Lipocalin family protein</fullName>
    </submittedName>
</protein>
<sequence length="88" mass="9459">MTWMSADGATVLVGNPGRTVGFVLSRKLSLTPGEWSEVRDIVAARGYNSCTFITSPATGGRAGHPLCALWVHRCRRGHTSDRRGDTDG</sequence>
<dbReference type="EMBL" id="JAPMKX010000006">
    <property type="protein sequence ID" value="MCX7539110.1"/>
    <property type="molecule type" value="Genomic_DNA"/>
</dbReference>
<evidence type="ECO:0000313" key="2">
    <source>
        <dbReference type="EMBL" id="MBK1843782.1"/>
    </source>
</evidence>